<keyword evidence="4" id="KW-1185">Reference proteome</keyword>
<evidence type="ECO:0000313" key="3">
    <source>
        <dbReference type="EMBL" id="OOS01325.1"/>
    </source>
</evidence>
<proteinExistence type="inferred from homology"/>
<dbReference type="Proteomes" id="UP000190023">
    <property type="component" value="Unassembled WGS sequence"/>
</dbReference>
<dbReference type="PANTHER" id="PTHR46229:SF2">
    <property type="entry name" value="BOLA-LIKE PROTEIN 1"/>
    <property type="match status" value="1"/>
</dbReference>
<accession>A0A1T0AVZ2</accession>
<dbReference type="InterPro" id="IPR050961">
    <property type="entry name" value="BolA/IbaG_stress_morph_reg"/>
</dbReference>
<dbReference type="STRING" id="123822.B0188_09910"/>
<dbReference type="PANTHER" id="PTHR46229">
    <property type="entry name" value="BOLA TRANSCRIPTION REGULATOR"/>
    <property type="match status" value="1"/>
</dbReference>
<evidence type="ECO:0000256" key="2">
    <source>
        <dbReference type="RuleBase" id="RU003860"/>
    </source>
</evidence>
<dbReference type="InterPro" id="IPR036065">
    <property type="entry name" value="BolA-like_sf"/>
</dbReference>
<evidence type="ECO:0000313" key="4">
    <source>
        <dbReference type="Proteomes" id="UP000190023"/>
    </source>
</evidence>
<comment type="similarity">
    <text evidence="1 2">Belongs to the BolA/IbaG family.</text>
</comment>
<dbReference type="GO" id="GO:0006351">
    <property type="term" value="P:DNA-templated transcription"/>
    <property type="evidence" value="ECO:0007669"/>
    <property type="project" value="TreeGrafter"/>
</dbReference>
<dbReference type="Pfam" id="PF01722">
    <property type="entry name" value="BolA"/>
    <property type="match status" value="1"/>
</dbReference>
<dbReference type="InterPro" id="IPR002634">
    <property type="entry name" value="BolA"/>
</dbReference>
<organism evidence="3 4">
    <name type="scientific">[Haemophilus] felis</name>
    <dbReference type="NCBI Taxonomy" id="123822"/>
    <lineage>
        <taxon>Bacteria</taxon>
        <taxon>Pseudomonadati</taxon>
        <taxon>Pseudomonadota</taxon>
        <taxon>Gammaproteobacteria</taxon>
        <taxon>Pasteurellales</taxon>
        <taxon>Pasteurellaceae</taxon>
    </lineage>
</organism>
<dbReference type="GO" id="GO:0005829">
    <property type="term" value="C:cytosol"/>
    <property type="evidence" value="ECO:0007669"/>
    <property type="project" value="TreeGrafter"/>
</dbReference>
<sequence length="104" mass="11851">MSKQMELTERLNQEFQPHFILVENESHKHSSGLGADSHFKVVLVSDKFEAVSKIARHRLVYQLLAEDLQQGIHALALHLYTPLEWEKCEAQFPKSPSCVGAKHS</sequence>
<dbReference type="EMBL" id="MUYB01000047">
    <property type="protein sequence ID" value="OOS01325.1"/>
    <property type="molecule type" value="Genomic_DNA"/>
</dbReference>
<name>A0A1T0AVZ2_9PAST</name>
<reference evidence="3 4" key="1">
    <citation type="submission" date="2017-02" db="EMBL/GenBank/DDBJ databases">
        <title>Draft genome sequence of Haemophilus felis CCUG 31170 type strain.</title>
        <authorList>
            <person name="Engstrom-Jakobsson H."/>
            <person name="Salva-Serra F."/>
            <person name="Thorell K."/>
            <person name="Gonzales-Siles L."/>
            <person name="Karlsson R."/>
            <person name="Boulund F."/>
            <person name="Engstrand L."/>
            <person name="Kristiansson E."/>
            <person name="Moore E."/>
        </authorList>
    </citation>
    <scope>NUCLEOTIDE SEQUENCE [LARGE SCALE GENOMIC DNA]</scope>
    <source>
        <strain evidence="3 4">CCUG 31170</strain>
    </source>
</reference>
<dbReference type="SUPFAM" id="SSF82657">
    <property type="entry name" value="BolA-like"/>
    <property type="match status" value="1"/>
</dbReference>
<dbReference type="OrthoDB" id="9801469at2"/>
<evidence type="ECO:0000256" key="1">
    <source>
        <dbReference type="ARBA" id="ARBA00005578"/>
    </source>
</evidence>
<comment type="caution">
    <text evidence="3">The sequence shown here is derived from an EMBL/GenBank/DDBJ whole genome shotgun (WGS) entry which is preliminary data.</text>
</comment>
<dbReference type="PIRSF" id="PIRSF003113">
    <property type="entry name" value="BolA"/>
    <property type="match status" value="1"/>
</dbReference>
<dbReference type="AlphaFoldDB" id="A0A1T0AVZ2"/>
<dbReference type="Gene3D" id="3.30.300.90">
    <property type="entry name" value="BolA-like"/>
    <property type="match status" value="1"/>
</dbReference>
<gene>
    <name evidence="3" type="ORF">B0188_09910</name>
</gene>
<protein>
    <submittedName>
        <fullName evidence="3">Transcriptional regulator</fullName>
    </submittedName>
</protein>